<organism evidence="1 2">
    <name type="scientific">Clostridium thermobutyricum DSM 4928</name>
    <dbReference type="NCBI Taxonomy" id="1121339"/>
    <lineage>
        <taxon>Bacteria</taxon>
        <taxon>Bacillati</taxon>
        <taxon>Bacillota</taxon>
        <taxon>Clostridia</taxon>
        <taxon>Eubacteriales</taxon>
        <taxon>Clostridiaceae</taxon>
        <taxon>Clostridium</taxon>
    </lineage>
</organism>
<evidence type="ECO:0000313" key="2">
    <source>
        <dbReference type="Proteomes" id="UP000191448"/>
    </source>
</evidence>
<reference evidence="1 2" key="1">
    <citation type="submission" date="2016-02" db="EMBL/GenBank/DDBJ databases">
        <title>Genome sequence of Clostridium thermobutyricum DSM 4928.</title>
        <authorList>
            <person name="Poehlein A."/>
            <person name="Daniel R."/>
        </authorList>
    </citation>
    <scope>NUCLEOTIDE SEQUENCE [LARGE SCALE GENOMIC DNA]</scope>
    <source>
        <strain evidence="1 2">DSM 4928</strain>
    </source>
</reference>
<dbReference type="EMBL" id="LTAY01000037">
    <property type="protein sequence ID" value="OPX47899.1"/>
    <property type="molecule type" value="Genomic_DNA"/>
</dbReference>
<proteinExistence type="predicted"/>
<name>A0A1V4SV95_9CLOT</name>
<gene>
    <name evidence="1" type="ORF">CLTHE_14700</name>
</gene>
<comment type="caution">
    <text evidence="1">The sequence shown here is derived from an EMBL/GenBank/DDBJ whole genome shotgun (WGS) entry which is preliminary data.</text>
</comment>
<protein>
    <submittedName>
        <fullName evidence="1">Uncharacterized protein</fullName>
    </submittedName>
</protein>
<accession>A0A1V4SV95</accession>
<dbReference type="RefSeq" id="WP_080022675.1">
    <property type="nucleotide sequence ID" value="NZ_LTAY01000037.1"/>
</dbReference>
<dbReference type="AlphaFoldDB" id="A0A1V4SV95"/>
<evidence type="ECO:0000313" key="1">
    <source>
        <dbReference type="EMBL" id="OPX47899.1"/>
    </source>
</evidence>
<dbReference type="Proteomes" id="UP000191448">
    <property type="component" value="Unassembled WGS sequence"/>
</dbReference>
<dbReference type="OrthoDB" id="1912887at2"/>
<sequence length="112" mass="13091">MLTLDLKGEILSFKMTNKTILDIDAKYENFGLVINGVMYGKELYNNSLRVLECSCISERKEPLTIEELVDKLEPQQLTQEVVTLATEIYYEYIGIKKIDEEQEHEEKEIKKK</sequence>